<dbReference type="InterPro" id="IPR028082">
    <property type="entry name" value="Peripla_BP_I"/>
</dbReference>
<evidence type="ECO:0000313" key="6">
    <source>
        <dbReference type="Proteomes" id="UP000267524"/>
    </source>
</evidence>
<dbReference type="GO" id="GO:0003700">
    <property type="term" value="F:DNA-binding transcription factor activity"/>
    <property type="evidence" value="ECO:0007669"/>
    <property type="project" value="TreeGrafter"/>
</dbReference>
<evidence type="ECO:0000313" key="5">
    <source>
        <dbReference type="EMBL" id="RMZ59638.1"/>
    </source>
</evidence>
<dbReference type="CDD" id="cd06267">
    <property type="entry name" value="PBP1_LacI_sugar_binding-like"/>
    <property type="match status" value="1"/>
</dbReference>
<dbReference type="PROSITE" id="PS50932">
    <property type="entry name" value="HTH_LACI_2"/>
    <property type="match status" value="1"/>
</dbReference>
<gene>
    <name evidence="5" type="ORF">D1632_08390</name>
</gene>
<reference evidence="5 6" key="1">
    <citation type="submission" date="2018-08" db="EMBL/GenBank/DDBJ databases">
        <title>Chryseobacterium nematophagum: a novel matrix digesting pathogen of nematodes.</title>
        <authorList>
            <person name="Page A."/>
            <person name="Roberts M."/>
            <person name="Felix M.-A."/>
            <person name="Weir W."/>
        </authorList>
    </citation>
    <scope>NUCLEOTIDE SEQUENCE [LARGE SCALE GENOMIC DNA]</scope>
    <source>
        <strain evidence="5 6">JUb275</strain>
    </source>
</reference>
<dbReference type="SMART" id="SM00354">
    <property type="entry name" value="HTH_LACI"/>
    <property type="match status" value="1"/>
</dbReference>
<proteinExistence type="predicted"/>
<keyword evidence="1" id="KW-0805">Transcription regulation</keyword>
<dbReference type="Gene3D" id="3.40.50.2300">
    <property type="match status" value="2"/>
</dbReference>
<protein>
    <submittedName>
        <fullName evidence="5">LacI family transcriptional regulator</fullName>
    </submittedName>
</protein>
<evidence type="ECO:0000256" key="1">
    <source>
        <dbReference type="ARBA" id="ARBA00023015"/>
    </source>
</evidence>
<keyword evidence="6" id="KW-1185">Reference proteome</keyword>
<comment type="caution">
    <text evidence="5">The sequence shown here is derived from an EMBL/GenBank/DDBJ whole genome shotgun (WGS) entry which is preliminary data.</text>
</comment>
<accession>A0A3M7LA53</accession>
<evidence type="ECO:0000256" key="3">
    <source>
        <dbReference type="ARBA" id="ARBA00023163"/>
    </source>
</evidence>
<dbReference type="Pfam" id="PF00356">
    <property type="entry name" value="LacI"/>
    <property type="match status" value="1"/>
</dbReference>
<dbReference type="SUPFAM" id="SSF47413">
    <property type="entry name" value="lambda repressor-like DNA-binding domains"/>
    <property type="match status" value="1"/>
</dbReference>
<dbReference type="GO" id="GO:0000976">
    <property type="term" value="F:transcription cis-regulatory region binding"/>
    <property type="evidence" value="ECO:0007669"/>
    <property type="project" value="TreeGrafter"/>
</dbReference>
<evidence type="ECO:0000259" key="4">
    <source>
        <dbReference type="PROSITE" id="PS50932"/>
    </source>
</evidence>
<keyword evidence="3" id="KW-0804">Transcription</keyword>
<feature type="domain" description="HTH lacI-type" evidence="4">
    <location>
        <begin position="4"/>
        <end position="58"/>
    </location>
</feature>
<dbReference type="RefSeq" id="WP_122546761.1">
    <property type="nucleotide sequence ID" value="NZ_QWIV01000013.1"/>
</dbReference>
<dbReference type="Proteomes" id="UP000267524">
    <property type="component" value="Unassembled WGS sequence"/>
</dbReference>
<dbReference type="PANTHER" id="PTHR30146:SF109">
    <property type="entry name" value="HTH-TYPE TRANSCRIPTIONAL REGULATOR GALS"/>
    <property type="match status" value="1"/>
</dbReference>
<dbReference type="EMBL" id="QWIV01000013">
    <property type="protein sequence ID" value="RMZ59638.1"/>
    <property type="molecule type" value="Genomic_DNA"/>
</dbReference>
<dbReference type="InterPro" id="IPR010982">
    <property type="entry name" value="Lambda_DNA-bd_dom_sf"/>
</dbReference>
<dbReference type="AlphaFoldDB" id="A0A3M7LA53"/>
<evidence type="ECO:0000256" key="2">
    <source>
        <dbReference type="ARBA" id="ARBA00023125"/>
    </source>
</evidence>
<keyword evidence="2" id="KW-0238">DNA-binding</keyword>
<organism evidence="5 6">
    <name type="scientific">Chryseobacterium nematophagum</name>
    <dbReference type="NCBI Taxonomy" id="2305228"/>
    <lineage>
        <taxon>Bacteria</taxon>
        <taxon>Pseudomonadati</taxon>
        <taxon>Bacteroidota</taxon>
        <taxon>Flavobacteriia</taxon>
        <taxon>Flavobacteriales</taxon>
        <taxon>Weeksellaceae</taxon>
        <taxon>Chryseobacterium group</taxon>
        <taxon>Chryseobacterium</taxon>
    </lineage>
</organism>
<dbReference type="InterPro" id="IPR000843">
    <property type="entry name" value="HTH_LacI"/>
</dbReference>
<dbReference type="InterPro" id="IPR001761">
    <property type="entry name" value="Peripla_BP/Lac1_sug-bd_dom"/>
</dbReference>
<sequence length="336" mass="37644">MKRITIKDLSKSLSLSTSTISRALLNDKNINSETQKRVLNEAEKLGYKPNSTALNLKYGKSKNIGLVVPEMVTPFSSKILQGIQEVLEPLGYKVIITQSNESPLVERKNLELLEDFNVDGIIINACHETYNEKIYRKMIEKGTALVFFDRIPSKSLDVPKVILDDHIKASLVVEHLINTGKKRIAYIMGPSTIRNVIERARGYQRILEKHGIFDPNLIVQTEGMMFEDGAKAVQQLIVKNIEFDSIFAFSDTLAIGAMNYLLEKNIKIPQQVSVASFSGTELSTIVHPQLTSVQQPLIKMGETAARLILKKIKEISSPNETIVMDAELIYRASTLN</sequence>
<name>A0A3M7LA53_9FLAO</name>
<dbReference type="Gene3D" id="1.10.260.40">
    <property type="entry name" value="lambda repressor-like DNA-binding domains"/>
    <property type="match status" value="1"/>
</dbReference>
<dbReference type="PANTHER" id="PTHR30146">
    <property type="entry name" value="LACI-RELATED TRANSCRIPTIONAL REPRESSOR"/>
    <property type="match status" value="1"/>
</dbReference>
<dbReference type="CDD" id="cd01392">
    <property type="entry name" value="HTH_LacI"/>
    <property type="match status" value="1"/>
</dbReference>
<dbReference type="Pfam" id="PF00532">
    <property type="entry name" value="Peripla_BP_1"/>
    <property type="match status" value="1"/>
</dbReference>
<dbReference type="SUPFAM" id="SSF53822">
    <property type="entry name" value="Periplasmic binding protein-like I"/>
    <property type="match status" value="1"/>
</dbReference>